<keyword evidence="2" id="KW-0812">Transmembrane</keyword>
<dbReference type="InterPro" id="IPR010432">
    <property type="entry name" value="RDD"/>
</dbReference>
<dbReference type="Pfam" id="PF06271">
    <property type="entry name" value="RDD"/>
    <property type="match status" value="1"/>
</dbReference>
<feature type="compositionally biased region" description="Basic and acidic residues" evidence="5">
    <location>
        <begin position="122"/>
        <end position="139"/>
    </location>
</feature>
<protein>
    <recommendedName>
        <fullName evidence="6">RDD domain-containing protein</fullName>
    </recommendedName>
</protein>
<evidence type="ECO:0000256" key="3">
    <source>
        <dbReference type="ARBA" id="ARBA00022989"/>
    </source>
</evidence>
<evidence type="ECO:0000256" key="2">
    <source>
        <dbReference type="ARBA" id="ARBA00022692"/>
    </source>
</evidence>
<keyword evidence="3" id="KW-1133">Transmembrane helix</keyword>
<dbReference type="AlphaFoldDB" id="A0A7S4DZF9"/>
<evidence type="ECO:0000313" key="7">
    <source>
        <dbReference type="EMBL" id="CAE0680231.1"/>
    </source>
</evidence>
<evidence type="ECO:0000259" key="6">
    <source>
        <dbReference type="Pfam" id="PF06271"/>
    </source>
</evidence>
<sequence length="178" mass="19574">MTHAALRPAAIPARAAAKFVDVIMKTALSMAVGGVFSVKGLVLATAYEVVIPIIWQGQTIGKKVMNIRFRRVDGKPIGLGTTLTRNIGDWLFHFLGYFAAAASNRSIADRMAGTEVVFDDNDTNKRTRNERGDKDKKQEGGANTQRNLLLSRRNVVNLRQQQQGKNGLRASLHLRSSL</sequence>
<reference evidence="7" key="1">
    <citation type="submission" date="2021-01" db="EMBL/GenBank/DDBJ databases">
        <authorList>
            <person name="Corre E."/>
            <person name="Pelletier E."/>
            <person name="Niang G."/>
            <person name="Scheremetjew M."/>
            <person name="Finn R."/>
            <person name="Kale V."/>
            <person name="Holt S."/>
            <person name="Cochrane G."/>
            <person name="Meng A."/>
            <person name="Brown T."/>
            <person name="Cohen L."/>
        </authorList>
    </citation>
    <scope>NUCLEOTIDE SEQUENCE</scope>
    <source>
        <strain evidence="7">CCCM811</strain>
    </source>
</reference>
<comment type="subcellular location">
    <subcellularLocation>
        <location evidence="1">Membrane</location>
        <topology evidence="1">Multi-pass membrane protein</topology>
    </subcellularLocation>
</comment>
<dbReference type="EMBL" id="HBIV01045681">
    <property type="protein sequence ID" value="CAE0680231.1"/>
    <property type="molecule type" value="Transcribed_RNA"/>
</dbReference>
<feature type="domain" description="RDD" evidence="6">
    <location>
        <begin position="28"/>
        <end position="99"/>
    </location>
</feature>
<evidence type="ECO:0000256" key="1">
    <source>
        <dbReference type="ARBA" id="ARBA00004141"/>
    </source>
</evidence>
<dbReference type="GO" id="GO:0016020">
    <property type="term" value="C:membrane"/>
    <property type="evidence" value="ECO:0007669"/>
    <property type="project" value="UniProtKB-SubCell"/>
</dbReference>
<keyword evidence="4" id="KW-0472">Membrane</keyword>
<gene>
    <name evidence="7" type="ORF">LGLO00237_LOCUS32017</name>
</gene>
<evidence type="ECO:0000256" key="5">
    <source>
        <dbReference type="SAM" id="MobiDB-lite"/>
    </source>
</evidence>
<feature type="region of interest" description="Disordered" evidence="5">
    <location>
        <begin position="120"/>
        <end position="146"/>
    </location>
</feature>
<proteinExistence type="predicted"/>
<evidence type="ECO:0000256" key="4">
    <source>
        <dbReference type="ARBA" id="ARBA00023136"/>
    </source>
</evidence>
<name>A0A7S4DZF9_9EUKA</name>
<organism evidence="7">
    <name type="scientific">Lotharella globosa</name>
    <dbReference type="NCBI Taxonomy" id="91324"/>
    <lineage>
        <taxon>Eukaryota</taxon>
        <taxon>Sar</taxon>
        <taxon>Rhizaria</taxon>
        <taxon>Cercozoa</taxon>
        <taxon>Chlorarachniophyceae</taxon>
        <taxon>Lotharella</taxon>
    </lineage>
</organism>
<accession>A0A7S4DZF9</accession>